<reference evidence="5" key="1">
    <citation type="submission" date="2023-08" db="EMBL/GenBank/DDBJ databases">
        <title>The draft genome of Tsukamurella strandjordii strain 050030.</title>
        <authorList>
            <person name="Zhao F."/>
            <person name="Feng Y."/>
            <person name="Zong Z."/>
        </authorList>
    </citation>
    <scope>NUCLEOTIDE SEQUENCE</scope>
    <source>
        <strain evidence="5">050030</strain>
    </source>
</reference>
<dbReference type="Gene3D" id="1.25.40.10">
    <property type="entry name" value="Tetratricopeptide repeat domain"/>
    <property type="match status" value="2"/>
</dbReference>
<dbReference type="Proteomes" id="UP001178281">
    <property type="component" value="Unassembled WGS sequence"/>
</dbReference>
<dbReference type="PROSITE" id="PS50005">
    <property type="entry name" value="TPR"/>
    <property type="match status" value="2"/>
</dbReference>
<evidence type="ECO:0000313" key="6">
    <source>
        <dbReference type="Proteomes" id="UP001178281"/>
    </source>
</evidence>
<evidence type="ECO:0000256" key="2">
    <source>
        <dbReference type="ARBA" id="ARBA00022803"/>
    </source>
</evidence>
<proteinExistence type="predicted"/>
<keyword evidence="2 3" id="KW-0802">TPR repeat</keyword>
<evidence type="ECO:0000256" key="1">
    <source>
        <dbReference type="ARBA" id="ARBA00022737"/>
    </source>
</evidence>
<dbReference type="PANTHER" id="PTHR44858">
    <property type="entry name" value="TETRATRICOPEPTIDE REPEAT PROTEIN 6"/>
    <property type="match status" value="1"/>
</dbReference>
<keyword evidence="1" id="KW-0677">Repeat</keyword>
<name>A0AA90SQA1_9ACTN</name>
<dbReference type="AlphaFoldDB" id="A0AA90SQA1"/>
<accession>A0AA90SQA1</accession>
<dbReference type="InterPro" id="IPR013105">
    <property type="entry name" value="TPR_2"/>
</dbReference>
<keyword evidence="6" id="KW-1185">Reference proteome</keyword>
<feature type="transmembrane region" description="Helical" evidence="4">
    <location>
        <begin position="337"/>
        <end position="355"/>
    </location>
</feature>
<evidence type="ECO:0000256" key="3">
    <source>
        <dbReference type="PROSITE-ProRule" id="PRU00339"/>
    </source>
</evidence>
<dbReference type="InterPro" id="IPR019734">
    <property type="entry name" value="TPR_rpt"/>
</dbReference>
<dbReference type="Pfam" id="PF13432">
    <property type="entry name" value="TPR_16"/>
    <property type="match status" value="1"/>
</dbReference>
<organism evidence="5 6">
    <name type="scientific">Tsukamurella strandjordii</name>
    <dbReference type="NCBI Taxonomy" id="147577"/>
    <lineage>
        <taxon>Bacteria</taxon>
        <taxon>Bacillati</taxon>
        <taxon>Actinomycetota</taxon>
        <taxon>Actinomycetes</taxon>
        <taxon>Mycobacteriales</taxon>
        <taxon>Tsukamurellaceae</taxon>
        <taxon>Tsukamurella</taxon>
    </lineage>
</organism>
<keyword evidence="4" id="KW-0472">Membrane</keyword>
<dbReference type="Pfam" id="PF07719">
    <property type="entry name" value="TPR_2"/>
    <property type="match status" value="1"/>
</dbReference>
<dbReference type="InterPro" id="IPR050498">
    <property type="entry name" value="Ycf3"/>
</dbReference>
<gene>
    <name evidence="5" type="ORF">Q7X28_07465</name>
</gene>
<keyword evidence="4" id="KW-0812">Transmembrane</keyword>
<sequence>MTGQRDQLGDAIGEDARTLEKLGLLLEARQFTTAAALAGAFLAAHPTDPDALVALGKAQAGLGDESAAIDSFARALGAAPDHYIAAVCLAGAYSDAGRHQEALTRARALVKAHPHIWGSHLTLAALALATQNPRLVNEAYMAARTAVELEPQEPENHVTLGLAAHRLGDRDTARRATEEALRLDPNNAAALNNRGLVMKRFRPGKHAAEIDTYARAAALDPLDRVARYNLEVVAYNTLARTGWFIALPMIVAIISSVLVSRPTDGPMSSAIIPALIGMVVVTALWGGWAAFNLRRIPSRRRPVLARVARSSGPVATIGASLALFALATLTVIPLSMIVTGLGAGLFPLLLVHRVVEYATRAALRRRHPDRG</sequence>
<feature type="transmembrane region" description="Helical" evidence="4">
    <location>
        <begin position="270"/>
        <end position="291"/>
    </location>
</feature>
<feature type="repeat" description="TPR" evidence="3">
    <location>
        <begin position="154"/>
        <end position="187"/>
    </location>
</feature>
<dbReference type="InterPro" id="IPR011990">
    <property type="entry name" value="TPR-like_helical_dom_sf"/>
</dbReference>
<evidence type="ECO:0000256" key="4">
    <source>
        <dbReference type="SAM" id="Phobius"/>
    </source>
</evidence>
<dbReference type="RefSeq" id="WP_305110842.1">
    <property type="nucleotide sequence ID" value="NZ_JAUTIX010000002.1"/>
</dbReference>
<dbReference type="SUPFAM" id="SSF48452">
    <property type="entry name" value="TPR-like"/>
    <property type="match status" value="1"/>
</dbReference>
<keyword evidence="4" id="KW-1133">Transmembrane helix</keyword>
<comment type="caution">
    <text evidence="5">The sequence shown here is derived from an EMBL/GenBank/DDBJ whole genome shotgun (WGS) entry which is preliminary data.</text>
</comment>
<dbReference type="EMBL" id="JAUTIX010000002">
    <property type="protein sequence ID" value="MDP0397761.1"/>
    <property type="molecule type" value="Genomic_DNA"/>
</dbReference>
<dbReference type="SMART" id="SM00028">
    <property type="entry name" value="TPR"/>
    <property type="match status" value="3"/>
</dbReference>
<protein>
    <submittedName>
        <fullName evidence="5">Tetratricopeptide repeat protein</fullName>
    </submittedName>
</protein>
<evidence type="ECO:0000313" key="5">
    <source>
        <dbReference type="EMBL" id="MDP0397761.1"/>
    </source>
</evidence>
<feature type="repeat" description="TPR" evidence="3">
    <location>
        <begin position="49"/>
        <end position="82"/>
    </location>
</feature>
<feature type="transmembrane region" description="Helical" evidence="4">
    <location>
        <begin position="237"/>
        <end position="258"/>
    </location>
</feature>
<feature type="transmembrane region" description="Helical" evidence="4">
    <location>
        <begin position="312"/>
        <end position="331"/>
    </location>
</feature>
<dbReference type="PANTHER" id="PTHR44858:SF1">
    <property type="entry name" value="UDP-N-ACETYLGLUCOSAMINE--PEPTIDE N-ACETYLGLUCOSAMINYLTRANSFERASE SPINDLY-RELATED"/>
    <property type="match status" value="1"/>
</dbReference>